<dbReference type="InterPro" id="IPR006342">
    <property type="entry name" value="FkbM_mtfrase"/>
</dbReference>
<dbReference type="PANTHER" id="PTHR36973:SF4">
    <property type="entry name" value="NODULATION PROTEIN"/>
    <property type="match status" value="1"/>
</dbReference>
<dbReference type="Proteomes" id="UP001525961">
    <property type="component" value="Unassembled WGS sequence"/>
</dbReference>
<feature type="domain" description="Methyltransferase FkbM" evidence="1">
    <location>
        <begin position="74"/>
        <end position="203"/>
    </location>
</feature>
<dbReference type="PANTHER" id="PTHR36973">
    <property type="entry name" value="SLL1456 PROTEIN-RELATED"/>
    <property type="match status" value="1"/>
</dbReference>
<dbReference type="NCBIfam" id="TIGR01444">
    <property type="entry name" value="fkbM_fam"/>
    <property type="match status" value="1"/>
</dbReference>
<dbReference type="Gene3D" id="3.40.50.150">
    <property type="entry name" value="Vaccinia Virus protein VP39"/>
    <property type="match status" value="1"/>
</dbReference>
<accession>A0ABT2NCV9</accession>
<evidence type="ECO:0000313" key="2">
    <source>
        <dbReference type="EMBL" id="MCT7980530.1"/>
    </source>
</evidence>
<dbReference type="EMBL" id="JAMXFA010000039">
    <property type="protein sequence ID" value="MCT7980530.1"/>
    <property type="molecule type" value="Genomic_DNA"/>
</dbReference>
<keyword evidence="3" id="KW-1185">Reference proteome</keyword>
<dbReference type="InterPro" id="IPR053188">
    <property type="entry name" value="FkbM_Methyltransferase"/>
</dbReference>
<dbReference type="InterPro" id="IPR029063">
    <property type="entry name" value="SAM-dependent_MTases_sf"/>
</dbReference>
<comment type="caution">
    <text evidence="2">The sequence shown here is derived from an EMBL/GenBank/DDBJ whole genome shotgun (WGS) entry which is preliminary data.</text>
</comment>
<sequence length="336" mass="37630">MSVFVASLKKSGHLDRIYMTLCNVGSRKVSPEDDYGNLGWSIFAPNLSIYGFDADADACDEANADLEYRQVNWNENHIPLALGKSVGEATLYVTKNPMCSSLYLPKESYLQLFNQLPEVASLDFSIEIETTTLDSFCESEAIEEIDFISLDVQGAELEVLEGASQIVSKSVLAVQAEVWFSEVYVNQPLFAEVDNYLRSQGFTLFTLKAGCRSRARSPITSTANFGQLLWGDAFYLRDLLQEDITTPLKTPEKLFKLACLADMLDFPDFSLQLLEHLTLHYGRNDSSYNFANNIVESLVQLPDLVNQGLDSLPIIKNIRDDITGDWLDLLEGRKSL</sequence>
<proteinExistence type="predicted"/>
<reference evidence="2 3" key="1">
    <citation type="journal article" date="2022" name="Front. Microbiol.">
        <title>High genomic differentiation and limited gene flow indicate recent cryptic speciation within the genus Laspinema (cyanobacteria).</title>
        <authorList>
            <person name="Stanojkovic A."/>
            <person name="Skoupy S."/>
            <person name="Skaloud P."/>
            <person name="Dvorak P."/>
        </authorList>
    </citation>
    <scope>NUCLEOTIDE SEQUENCE [LARGE SCALE GENOMIC DNA]</scope>
    <source>
        <strain evidence="2 3">D3b</strain>
    </source>
</reference>
<dbReference type="GO" id="GO:0008168">
    <property type="term" value="F:methyltransferase activity"/>
    <property type="evidence" value="ECO:0007669"/>
    <property type="project" value="UniProtKB-KW"/>
</dbReference>
<evidence type="ECO:0000313" key="3">
    <source>
        <dbReference type="Proteomes" id="UP001525961"/>
    </source>
</evidence>
<dbReference type="RefSeq" id="WP_261236924.1">
    <property type="nucleotide sequence ID" value="NZ_JAMXFA010000039.1"/>
</dbReference>
<dbReference type="GO" id="GO:0032259">
    <property type="term" value="P:methylation"/>
    <property type="evidence" value="ECO:0007669"/>
    <property type="project" value="UniProtKB-KW"/>
</dbReference>
<dbReference type="SUPFAM" id="SSF53335">
    <property type="entry name" value="S-adenosyl-L-methionine-dependent methyltransferases"/>
    <property type="match status" value="1"/>
</dbReference>
<evidence type="ECO:0000259" key="1">
    <source>
        <dbReference type="Pfam" id="PF05050"/>
    </source>
</evidence>
<organism evidence="2 3">
    <name type="scientific">Laspinema olomoucense D3b</name>
    <dbReference type="NCBI Taxonomy" id="2953688"/>
    <lineage>
        <taxon>Bacteria</taxon>
        <taxon>Bacillati</taxon>
        <taxon>Cyanobacteriota</taxon>
        <taxon>Cyanophyceae</taxon>
        <taxon>Oscillatoriophycideae</taxon>
        <taxon>Oscillatoriales</taxon>
        <taxon>Laspinemataceae</taxon>
        <taxon>Laspinema</taxon>
        <taxon>Laspinema olomoucense</taxon>
    </lineage>
</organism>
<dbReference type="Pfam" id="PF05050">
    <property type="entry name" value="Methyltransf_21"/>
    <property type="match status" value="1"/>
</dbReference>
<name>A0ABT2NCV9_9CYAN</name>
<keyword evidence="2" id="KW-0489">Methyltransferase</keyword>
<gene>
    <name evidence="2" type="ORF">NG792_22660</name>
</gene>
<keyword evidence="2" id="KW-0808">Transferase</keyword>
<protein>
    <submittedName>
        <fullName evidence="2">FkbM family methyltransferase</fullName>
    </submittedName>
</protein>